<feature type="region of interest" description="Disordered" evidence="7">
    <location>
        <begin position="444"/>
        <end position="466"/>
    </location>
</feature>
<name>A0ABT1HPY4_STRSD</name>
<dbReference type="EMBL" id="JAMTCP010000004">
    <property type="protein sequence ID" value="MCP2257575.1"/>
    <property type="molecule type" value="Genomic_DNA"/>
</dbReference>
<feature type="compositionally biased region" description="Low complexity" evidence="7">
    <location>
        <begin position="444"/>
        <end position="459"/>
    </location>
</feature>
<evidence type="ECO:0000256" key="8">
    <source>
        <dbReference type="SAM" id="Phobius"/>
    </source>
</evidence>
<evidence type="ECO:0000256" key="6">
    <source>
        <dbReference type="ARBA" id="ARBA00023136"/>
    </source>
</evidence>
<evidence type="ECO:0000256" key="2">
    <source>
        <dbReference type="ARBA" id="ARBA00022448"/>
    </source>
</evidence>
<evidence type="ECO:0000256" key="7">
    <source>
        <dbReference type="SAM" id="MobiDB-lite"/>
    </source>
</evidence>
<proteinExistence type="predicted"/>
<keyword evidence="6 8" id="KW-0472">Membrane</keyword>
<dbReference type="CDD" id="cd06173">
    <property type="entry name" value="MFS_MefA_like"/>
    <property type="match status" value="1"/>
</dbReference>
<keyword evidence="2" id="KW-0813">Transport</keyword>
<feature type="transmembrane region" description="Helical" evidence="8">
    <location>
        <begin position="308"/>
        <end position="325"/>
    </location>
</feature>
<organism evidence="9 10">
    <name type="scientific">Streptoalloteichus tenebrarius (strain ATCC 17920 / DSM 40477 / JCM 4838 / CBS 697.72 / NBRC 16177 / NCIMB 11028 / NRRL B-12390 / A12253. 1 / ISP 5477)</name>
    <name type="common">Streptomyces tenebrarius</name>
    <dbReference type="NCBI Taxonomy" id="1933"/>
    <lineage>
        <taxon>Bacteria</taxon>
        <taxon>Bacillati</taxon>
        <taxon>Actinomycetota</taxon>
        <taxon>Actinomycetes</taxon>
        <taxon>Pseudonocardiales</taxon>
        <taxon>Pseudonocardiaceae</taxon>
        <taxon>Streptoalloteichus</taxon>
    </lineage>
</organism>
<evidence type="ECO:0000256" key="3">
    <source>
        <dbReference type="ARBA" id="ARBA00022475"/>
    </source>
</evidence>
<feature type="transmembrane region" description="Helical" evidence="8">
    <location>
        <begin position="346"/>
        <end position="367"/>
    </location>
</feature>
<dbReference type="Pfam" id="PF05977">
    <property type="entry name" value="MFS_3"/>
    <property type="match status" value="1"/>
</dbReference>
<feature type="transmembrane region" description="Helical" evidence="8">
    <location>
        <begin position="143"/>
        <end position="167"/>
    </location>
</feature>
<dbReference type="PANTHER" id="PTHR23513:SF11">
    <property type="entry name" value="STAPHYLOFERRIN A TRANSPORTER"/>
    <property type="match status" value="1"/>
</dbReference>
<dbReference type="Proteomes" id="UP001205311">
    <property type="component" value="Unassembled WGS sequence"/>
</dbReference>
<accession>A0ABT1HPY4</accession>
<keyword evidence="10" id="KW-1185">Reference proteome</keyword>
<feature type="transmembrane region" description="Helical" evidence="8">
    <location>
        <begin position="257"/>
        <end position="278"/>
    </location>
</feature>
<dbReference type="Gene3D" id="1.20.1250.20">
    <property type="entry name" value="MFS general substrate transporter like domains"/>
    <property type="match status" value="1"/>
</dbReference>
<feature type="transmembrane region" description="Helical" evidence="8">
    <location>
        <begin position="21"/>
        <end position="42"/>
    </location>
</feature>
<dbReference type="SUPFAM" id="SSF103473">
    <property type="entry name" value="MFS general substrate transporter"/>
    <property type="match status" value="1"/>
</dbReference>
<evidence type="ECO:0000256" key="5">
    <source>
        <dbReference type="ARBA" id="ARBA00022989"/>
    </source>
</evidence>
<feature type="transmembrane region" description="Helical" evidence="8">
    <location>
        <begin position="285"/>
        <end position="302"/>
    </location>
</feature>
<keyword evidence="4 8" id="KW-0812">Transmembrane</keyword>
<gene>
    <name evidence="9" type="ORF">LX15_001260</name>
</gene>
<sequence>MRRLPPMFRALELRNYRMWALADLVSVTGTWMQVIALNWLVMSRTGSASAVGGAILLQALPTLLLGSWAGALADRFPARRILVITQGAHALLSVGMAVLAAGHAPLSWIFALTFGAGLVGVFDGPAMGRFGSQVVGREGLGNALALGSILSSAGRILGMSLAGVLVAVTGESVLFLLNAASFLVVIGAMFVVRPDELHPLATSTPERAGVRAGLRILLRDRTLLTLFALAFVLSSLGRNYQVTMAAMSQGPLGAGPAGYGMLSTVFAVGTVLGGILAAQRRELSVKLLLVAAGATSVLQSVSGTSGGLWTFAAFLVPIAAGAVIIDTTLSTRVQLDTAEDLRGRVVAAHGMVAAAAGAVGGPLLGWLCERFGPGHALESAGVVTGVATLVAGVMLLGRPQWLPRFTRIAPSTAPGASVPAVAAEEQTAPLPGLALVTTVPAVTTSVPSSAPSPVSAGAPRLATAEA</sequence>
<feature type="transmembrane region" description="Helical" evidence="8">
    <location>
        <begin position="173"/>
        <end position="192"/>
    </location>
</feature>
<comment type="caution">
    <text evidence="9">The sequence shown here is derived from an EMBL/GenBank/DDBJ whole genome shotgun (WGS) entry which is preliminary data.</text>
</comment>
<keyword evidence="3" id="KW-1003">Cell membrane</keyword>
<evidence type="ECO:0000256" key="1">
    <source>
        <dbReference type="ARBA" id="ARBA00004651"/>
    </source>
</evidence>
<dbReference type="PANTHER" id="PTHR23513">
    <property type="entry name" value="INTEGRAL MEMBRANE EFFLUX PROTEIN-RELATED"/>
    <property type="match status" value="1"/>
</dbReference>
<feature type="transmembrane region" description="Helical" evidence="8">
    <location>
        <begin position="379"/>
        <end position="397"/>
    </location>
</feature>
<comment type="subcellular location">
    <subcellularLocation>
        <location evidence="1">Cell membrane</location>
        <topology evidence="1">Multi-pass membrane protein</topology>
    </subcellularLocation>
</comment>
<reference evidence="9 10" key="1">
    <citation type="submission" date="2022-06" db="EMBL/GenBank/DDBJ databases">
        <title>Genomic Encyclopedia of Archaeal and Bacterial Type Strains, Phase II (KMG-II): from individual species to whole genera.</title>
        <authorList>
            <person name="Goeker M."/>
        </authorList>
    </citation>
    <scope>NUCLEOTIDE SEQUENCE [LARGE SCALE GENOMIC DNA]</scope>
    <source>
        <strain evidence="9 10">DSM 40477</strain>
    </source>
</reference>
<dbReference type="InterPro" id="IPR036259">
    <property type="entry name" value="MFS_trans_sf"/>
</dbReference>
<protein>
    <submittedName>
        <fullName evidence="9">Transmembrane secretion effector</fullName>
    </submittedName>
</protein>
<evidence type="ECO:0000313" key="9">
    <source>
        <dbReference type="EMBL" id="MCP2257575.1"/>
    </source>
</evidence>
<evidence type="ECO:0000256" key="4">
    <source>
        <dbReference type="ARBA" id="ARBA00022692"/>
    </source>
</evidence>
<evidence type="ECO:0000313" key="10">
    <source>
        <dbReference type="Proteomes" id="UP001205311"/>
    </source>
</evidence>
<dbReference type="RefSeq" id="WP_308213415.1">
    <property type="nucleotide sequence ID" value="NZ_JAMTCP010000004.1"/>
</dbReference>
<feature type="transmembrane region" description="Helical" evidence="8">
    <location>
        <begin position="48"/>
        <end position="69"/>
    </location>
</feature>
<dbReference type="InterPro" id="IPR010290">
    <property type="entry name" value="TM_effector"/>
</dbReference>
<keyword evidence="5 8" id="KW-1133">Transmembrane helix</keyword>